<evidence type="ECO:0000313" key="4">
    <source>
        <dbReference type="EMBL" id="AET68514.1"/>
    </source>
</evidence>
<comment type="similarity">
    <text evidence="1 3">Belongs to the enoyl-CoA hydratase/isomerase family.</text>
</comment>
<dbReference type="AlphaFoldDB" id="G7WGS8"/>
<dbReference type="eggNOG" id="COG1024">
    <property type="taxonomic scope" value="Bacteria"/>
</dbReference>
<dbReference type="CDD" id="cd06558">
    <property type="entry name" value="crotonase-like"/>
    <property type="match status" value="1"/>
</dbReference>
<dbReference type="InterPro" id="IPR001753">
    <property type="entry name" value="Enoyl-CoA_hydra/iso"/>
</dbReference>
<reference evidence="4 5" key="2">
    <citation type="journal article" date="2012" name="J. Bacteriol.">
        <title>Complete genome sequences of Desulfosporosinus orientis DSM765T, Desulfosporosinus youngiae DSM17734T, Desulfosporosinus meridiei DSM13257T, and Desulfosporosinus acidiphilus DSM22704T.</title>
        <authorList>
            <person name="Pester M."/>
            <person name="Brambilla E."/>
            <person name="Alazard D."/>
            <person name="Rattei T."/>
            <person name="Weinmaier T."/>
            <person name="Han J."/>
            <person name="Lucas S."/>
            <person name="Lapidus A."/>
            <person name="Cheng J.F."/>
            <person name="Goodwin L."/>
            <person name="Pitluck S."/>
            <person name="Peters L."/>
            <person name="Ovchinnikova G."/>
            <person name="Teshima H."/>
            <person name="Detter J.C."/>
            <person name="Han C.S."/>
            <person name="Tapia R."/>
            <person name="Land M.L."/>
            <person name="Hauser L."/>
            <person name="Kyrpides N.C."/>
            <person name="Ivanova N.N."/>
            <person name="Pagani I."/>
            <person name="Huntmann M."/>
            <person name="Wei C.L."/>
            <person name="Davenport K.W."/>
            <person name="Daligault H."/>
            <person name="Chain P.S."/>
            <person name="Chen A."/>
            <person name="Mavromatis K."/>
            <person name="Markowitz V."/>
            <person name="Szeto E."/>
            <person name="Mikhailova N."/>
            <person name="Pati A."/>
            <person name="Wagner M."/>
            <person name="Woyke T."/>
            <person name="Ollivier B."/>
            <person name="Klenk H.P."/>
            <person name="Spring S."/>
            <person name="Loy A."/>
        </authorList>
    </citation>
    <scope>NUCLEOTIDE SEQUENCE [LARGE SCALE GENOMIC DNA]</scope>
    <source>
        <strain evidence="5">ATCC 19365 / DSM 765 / NCIMB 8382 / VKM B-1628</strain>
    </source>
</reference>
<dbReference type="PANTHER" id="PTHR11941">
    <property type="entry name" value="ENOYL-COA HYDRATASE-RELATED"/>
    <property type="match status" value="1"/>
</dbReference>
<dbReference type="SUPFAM" id="SSF52096">
    <property type="entry name" value="ClpP/crotonase"/>
    <property type="match status" value="1"/>
</dbReference>
<proteinExistence type="inferred from homology"/>
<dbReference type="HOGENOM" id="CLU_009834_7_2_9"/>
<dbReference type="InterPro" id="IPR018376">
    <property type="entry name" value="Enoyl-CoA_hyd/isom_CS"/>
</dbReference>
<evidence type="ECO:0000256" key="1">
    <source>
        <dbReference type="ARBA" id="ARBA00005254"/>
    </source>
</evidence>
<gene>
    <name evidence="4" type="ordered locus">Desor_2991</name>
</gene>
<accession>G7WGS8</accession>
<evidence type="ECO:0000313" key="5">
    <source>
        <dbReference type="Proteomes" id="UP000006346"/>
    </source>
</evidence>
<dbReference type="PATRIC" id="fig|768706.3.peg.3005"/>
<dbReference type="EMBL" id="CP003108">
    <property type="protein sequence ID" value="AET68514.1"/>
    <property type="molecule type" value="Genomic_DNA"/>
</dbReference>
<dbReference type="InterPro" id="IPR014748">
    <property type="entry name" value="Enoyl-CoA_hydra_C"/>
</dbReference>
<dbReference type="PROSITE" id="PS00166">
    <property type="entry name" value="ENOYL_COA_HYDRATASE"/>
    <property type="match status" value="1"/>
</dbReference>
<protein>
    <submittedName>
        <fullName evidence="4">Enoyl-CoA hydratase/carnithine racemase</fullName>
    </submittedName>
</protein>
<dbReference type="Gene3D" id="1.10.12.10">
    <property type="entry name" value="Lyase 2-enoyl-coa Hydratase, Chain A, domain 2"/>
    <property type="match status" value="1"/>
</dbReference>
<dbReference type="Gene3D" id="3.90.226.10">
    <property type="entry name" value="2-enoyl-CoA Hydratase, Chain A, domain 1"/>
    <property type="match status" value="1"/>
</dbReference>
<keyword evidence="2" id="KW-0456">Lyase</keyword>
<evidence type="ECO:0000256" key="2">
    <source>
        <dbReference type="ARBA" id="ARBA00023239"/>
    </source>
</evidence>
<dbReference type="OrthoDB" id="9775794at2"/>
<dbReference type="PANTHER" id="PTHR11941:SF54">
    <property type="entry name" value="ENOYL-COA HYDRATASE, MITOCHONDRIAL"/>
    <property type="match status" value="1"/>
</dbReference>
<dbReference type="KEGG" id="dor:Desor_2991"/>
<reference evidence="5" key="1">
    <citation type="submission" date="2011-11" db="EMBL/GenBank/DDBJ databases">
        <title>Complete sequence of Desulfosporosinus orientis DSM 765.</title>
        <authorList>
            <person name="Lucas S."/>
            <person name="Han J."/>
            <person name="Lapidus A."/>
            <person name="Cheng J.-F."/>
            <person name="Goodwin L."/>
            <person name="Pitluck S."/>
            <person name="Peters L."/>
            <person name="Ovchinnikova G."/>
            <person name="Teshima H."/>
            <person name="Detter J.C."/>
            <person name="Han C."/>
            <person name="Tapia R."/>
            <person name="Land M."/>
            <person name="Hauser L."/>
            <person name="Kyrpides N."/>
            <person name="Ivanova N."/>
            <person name="Pagani I."/>
            <person name="Pester M."/>
            <person name="Spring S."/>
            <person name="Ollivier B."/>
            <person name="Rattei T."/>
            <person name="Klenk H.-P."/>
            <person name="Wagner M."/>
            <person name="Loy A."/>
            <person name="Woyke T."/>
        </authorList>
    </citation>
    <scope>NUCLEOTIDE SEQUENCE [LARGE SCALE GENOMIC DNA]</scope>
    <source>
        <strain evidence="5">ATCC 19365 / DSM 765 / NCIMB 8382 / VKM B-1628</strain>
    </source>
</reference>
<name>G7WGS8_DESOD</name>
<dbReference type="RefSeq" id="WP_014185322.1">
    <property type="nucleotide sequence ID" value="NC_016584.1"/>
</dbReference>
<keyword evidence="5" id="KW-1185">Reference proteome</keyword>
<dbReference type="GO" id="GO:0006635">
    <property type="term" value="P:fatty acid beta-oxidation"/>
    <property type="evidence" value="ECO:0007669"/>
    <property type="project" value="TreeGrafter"/>
</dbReference>
<sequence length="254" mass="27311">MSAVTFQQEGKIGIININHPATLNSLCQEVRSGFVEMFRFAEASDVRAVIIKGNQRSFSSGGNLHEIGDLKDPVAGAEYINEASQVIRMVHDSPKVTIAMVEGYAFGAGLSLATACDLIYAGDKAKFASSFVNVGLVPDCGVSFLLTRLVGLQKAKEMAFTGKVVDAAEALQMGLVSQVFASHRLFDETRSIARKISMGPPKTIGMTKAILESALKMGLDATLTMESNAQGVCMFGDEHTEGRTAFFEKRSPIY</sequence>
<organism evidence="4 5">
    <name type="scientific">Desulfosporosinus orientis (strain ATCC 19365 / DSM 765 / NCIMB 8382 / VKM B-1628 / Singapore I)</name>
    <name type="common">Desulfotomaculum orientis</name>
    <dbReference type="NCBI Taxonomy" id="768706"/>
    <lineage>
        <taxon>Bacteria</taxon>
        <taxon>Bacillati</taxon>
        <taxon>Bacillota</taxon>
        <taxon>Clostridia</taxon>
        <taxon>Eubacteriales</taxon>
        <taxon>Desulfitobacteriaceae</taxon>
        <taxon>Desulfosporosinus</taxon>
    </lineage>
</organism>
<dbReference type="Pfam" id="PF00378">
    <property type="entry name" value="ECH_1"/>
    <property type="match status" value="1"/>
</dbReference>
<evidence type="ECO:0000256" key="3">
    <source>
        <dbReference type="RuleBase" id="RU003707"/>
    </source>
</evidence>
<dbReference type="Proteomes" id="UP000006346">
    <property type="component" value="Chromosome"/>
</dbReference>
<dbReference type="STRING" id="768706.Desor_2991"/>
<dbReference type="InterPro" id="IPR029045">
    <property type="entry name" value="ClpP/crotonase-like_dom_sf"/>
</dbReference>
<dbReference type="GO" id="GO:0016829">
    <property type="term" value="F:lyase activity"/>
    <property type="evidence" value="ECO:0007669"/>
    <property type="project" value="UniProtKB-KW"/>
</dbReference>